<dbReference type="Pfam" id="PF05977">
    <property type="entry name" value="MFS_3"/>
    <property type="match status" value="1"/>
</dbReference>
<feature type="region of interest" description="Disordered" evidence="7">
    <location>
        <begin position="522"/>
        <end position="546"/>
    </location>
</feature>
<evidence type="ECO:0000313" key="10">
    <source>
        <dbReference type="Proteomes" id="UP000297496"/>
    </source>
</evidence>
<reference evidence="9 10" key="1">
    <citation type="submission" date="2019-04" db="EMBL/GenBank/DDBJ databases">
        <title>Three New Species of Nocardioides, Nocardioides euryhalodurans sp. nov., Nocardioides seonyuensis sp. nov. and Nocardioides eburneoflavus sp. nov. Isolated from Soil.</title>
        <authorList>
            <person name="Roh S.G."/>
            <person name="Lee C."/>
            <person name="Kim M.-K."/>
            <person name="Kim S.B."/>
        </authorList>
    </citation>
    <scope>NUCLEOTIDE SEQUENCE [LARGE SCALE GENOMIC DNA]</scope>
    <source>
        <strain evidence="9 10">MMS17-SY213</strain>
    </source>
</reference>
<feature type="transmembrane region" description="Helical" evidence="8">
    <location>
        <begin position="61"/>
        <end position="81"/>
    </location>
</feature>
<dbReference type="InterPro" id="IPR010290">
    <property type="entry name" value="TM_effector"/>
</dbReference>
<comment type="subcellular location">
    <subcellularLocation>
        <location evidence="1">Cell membrane</location>
        <topology evidence="1">Multi-pass membrane protein</topology>
    </subcellularLocation>
</comment>
<keyword evidence="2" id="KW-0813">Transport</keyword>
<evidence type="ECO:0000313" key="9">
    <source>
        <dbReference type="EMBL" id="TGN66071.1"/>
    </source>
</evidence>
<keyword evidence="5 8" id="KW-1133">Transmembrane helix</keyword>
<feature type="transmembrane region" description="Helical" evidence="8">
    <location>
        <begin position="317"/>
        <end position="341"/>
    </location>
</feature>
<feature type="transmembrane region" description="Helical" evidence="8">
    <location>
        <begin position="381"/>
        <end position="400"/>
    </location>
</feature>
<dbReference type="InterPro" id="IPR036259">
    <property type="entry name" value="MFS_trans_sf"/>
</dbReference>
<evidence type="ECO:0000256" key="8">
    <source>
        <dbReference type="SAM" id="Phobius"/>
    </source>
</evidence>
<evidence type="ECO:0000256" key="3">
    <source>
        <dbReference type="ARBA" id="ARBA00022475"/>
    </source>
</evidence>
<dbReference type="CDD" id="cd06173">
    <property type="entry name" value="MFS_MefA_like"/>
    <property type="match status" value="1"/>
</dbReference>
<keyword evidence="3" id="KW-1003">Cell membrane</keyword>
<comment type="caution">
    <text evidence="9">The sequence shown here is derived from an EMBL/GenBank/DDBJ whole genome shotgun (WGS) entry which is preliminary data.</text>
</comment>
<evidence type="ECO:0000256" key="1">
    <source>
        <dbReference type="ARBA" id="ARBA00004651"/>
    </source>
</evidence>
<keyword evidence="4 8" id="KW-0812">Transmembrane</keyword>
<feature type="transmembrane region" description="Helical" evidence="8">
    <location>
        <begin position="113"/>
        <end position="133"/>
    </location>
</feature>
<feature type="transmembrane region" description="Helical" evidence="8">
    <location>
        <begin position="265"/>
        <end position="283"/>
    </location>
</feature>
<evidence type="ECO:0000256" key="4">
    <source>
        <dbReference type="ARBA" id="ARBA00022692"/>
    </source>
</evidence>
<proteinExistence type="predicted"/>
<feature type="transmembrane region" description="Helical" evidence="8">
    <location>
        <begin position="181"/>
        <end position="200"/>
    </location>
</feature>
<sequence length="546" mass="57410">MVPMSAEGPPGTFAALRRRLFALLLTVQLVNATAVWSHVVTVQWMLTERGESATVVSLAPAAMALPFLLLALPVGAVVGFASRERLQAVAMLASAVSAVVGALLGVAGIDDAALLVGTVLVVGAALAVVGVAWQSLITELVGRPMLGSATVLDGAVYNVARAVGPLVAGIGLGLAGSTSTFLVVAGAFTACGSVFLVVETRRPGRREPRRAILPDIVQALRFAQYSPWTRRLLARMVLFGLPASALWALVSLVAHDRLGLDSRGFGVVMALLGSGAVVATFVLPPLRRRLPVPVFAAAGSSAYALTMLVLGTSTSPVLVGGALVLGGVAWVGVQSTWMMLAHQAMPDWVRPRIIALLLFLFQGTQAVGALLWGFVADLAGLPGALLAATMLMVLSVLVLLRAGLGSSVGIEPDLADVDAVLHGRLAAAGDGELEVRYEYAVPHPLRDAFGEAMGRLRMSRLRLGARDWLLAPHPDEPDVFVETYRVLSRHDLVEQESVRLTVPEARLRTAVRAAATEVCGPLMSSAPARDPRRRADRGRTRRGSPR</sequence>
<protein>
    <submittedName>
        <fullName evidence="9">MFS transporter</fullName>
    </submittedName>
</protein>
<evidence type="ECO:0000256" key="6">
    <source>
        <dbReference type="ARBA" id="ARBA00023136"/>
    </source>
</evidence>
<feature type="compositionally biased region" description="Basic residues" evidence="7">
    <location>
        <begin position="531"/>
        <end position="546"/>
    </location>
</feature>
<dbReference type="Proteomes" id="UP000297496">
    <property type="component" value="Unassembled WGS sequence"/>
</dbReference>
<dbReference type="Gene3D" id="1.20.1250.20">
    <property type="entry name" value="MFS general substrate transporter like domains"/>
    <property type="match status" value="1"/>
</dbReference>
<gene>
    <name evidence="9" type="ORF">EXE59_20520</name>
</gene>
<dbReference type="SUPFAM" id="SSF103473">
    <property type="entry name" value="MFS general substrate transporter"/>
    <property type="match status" value="1"/>
</dbReference>
<feature type="transmembrane region" description="Helical" evidence="8">
    <location>
        <begin position="88"/>
        <end position="107"/>
    </location>
</feature>
<accession>A0A4Z1BXM1</accession>
<evidence type="ECO:0000256" key="2">
    <source>
        <dbReference type="ARBA" id="ARBA00022448"/>
    </source>
</evidence>
<dbReference type="PANTHER" id="PTHR23513">
    <property type="entry name" value="INTEGRAL MEMBRANE EFFLUX PROTEIN-RELATED"/>
    <property type="match status" value="1"/>
</dbReference>
<feature type="transmembrane region" description="Helical" evidence="8">
    <location>
        <begin position="353"/>
        <end position="375"/>
    </location>
</feature>
<feature type="transmembrane region" description="Helical" evidence="8">
    <location>
        <begin position="290"/>
        <end position="311"/>
    </location>
</feature>
<dbReference type="GO" id="GO:0005886">
    <property type="term" value="C:plasma membrane"/>
    <property type="evidence" value="ECO:0007669"/>
    <property type="project" value="UniProtKB-SubCell"/>
</dbReference>
<evidence type="ECO:0000256" key="5">
    <source>
        <dbReference type="ARBA" id="ARBA00022989"/>
    </source>
</evidence>
<dbReference type="AlphaFoldDB" id="A0A4Z1BXM1"/>
<keyword evidence="6 8" id="KW-0472">Membrane</keyword>
<evidence type="ECO:0000256" key="7">
    <source>
        <dbReference type="SAM" id="MobiDB-lite"/>
    </source>
</evidence>
<keyword evidence="10" id="KW-1185">Reference proteome</keyword>
<organism evidence="9 10">
    <name type="scientific">Nocardioides eburneiflavus</name>
    <dbReference type="NCBI Taxonomy" id="2518372"/>
    <lineage>
        <taxon>Bacteria</taxon>
        <taxon>Bacillati</taxon>
        <taxon>Actinomycetota</taxon>
        <taxon>Actinomycetes</taxon>
        <taxon>Propionibacteriales</taxon>
        <taxon>Nocardioidaceae</taxon>
        <taxon>Nocardioides</taxon>
    </lineage>
</organism>
<feature type="transmembrane region" description="Helical" evidence="8">
    <location>
        <begin position="232"/>
        <end position="253"/>
    </location>
</feature>
<dbReference type="EMBL" id="SRRO01000001">
    <property type="protein sequence ID" value="TGN66071.1"/>
    <property type="molecule type" value="Genomic_DNA"/>
</dbReference>
<name>A0A4Z1BXM1_9ACTN</name>
<dbReference type="OrthoDB" id="9775268at2"/>
<dbReference type="PANTHER" id="PTHR23513:SF11">
    <property type="entry name" value="STAPHYLOFERRIN A TRANSPORTER"/>
    <property type="match status" value="1"/>
</dbReference>